<keyword evidence="2" id="KW-0813">Transport</keyword>
<dbReference type="GO" id="GO:0006606">
    <property type="term" value="P:protein import into nucleus"/>
    <property type="evidence" value="ECO:0007669"/>
    <property type="project" value="TreeGrafter"/>
</dbReference>
<evidence type="ECO:0000256" key="1">
    <source>
        <dbReference type="ARBA" id="ARBA00004123"/>
    </source>
</evidence>
<dbReference type="Gene3D" id="1.25.40.700">
    <property type="match status" value="1"/>
</dbReference>
<keyword evidence="4" id="KW-1185">Reference proteome</keyword>
<keyword evidence="3" id="KW-0539">Nucleus</keyword>
<dbReference type="GO" id="GO:0000972">
    <property type="term" value="P:transcription-dependent tethering of RNA polymerase II gene DNA at nuclear periphery"/>
    <property type="evidence" value="ECO:0007669"/>
    <property type="project" value="TreeGrafter"/>
</dbReference>
<proteinExistence type="predicted"/>
<evidence type="ECO:0000313" key="5">
    <source>
        <dbReference type="WBParaSite" id="nRc.2.0.1.t20093-RA"/>
    </source>
</evidence>
<dbReference type="Proteomes" id="UP000887565">
    <property type="component" value="Unplaced"/>
</dbReference>
<dbReference type="GO" id="GO:0031080">
    <property type="term" value="C:nuclear pore outer ring"/>
    <property type="evidence" value="ECO:0007669"/>
    <property type="project" value="TreeGrafter"/>
</dbReference>
<accession>A0A915J2J2</accession>
<organism evidence="4 5">
    <name type="scientific">Romanomermis culicivorax</name>
    <name type="common">Nematode worm</name>
    <dbReference type="NCBI Taxonomy" id="13658"/>
    <lineage>
        <taxon>Eukaryota</taxon>
        <taxon>Metazoa</taxon>
        <taxon>Ecdysozoa</taxon>
        <taxon>Nematoda</taxon>
        <taxon>Enoplea</taxon>
        <taxon>Dorylaimia</taxon>
        <taxon>Mermithida</taxon>
        <taxon>Mermithoidea</taxon>
        <taxon>Mermithidae</taxon>
        <taxon>Romanomermis</taxon>
    </lineage>
</organism>
<dbReference type="PANTHER" id="PTHR13405:SF11">
    <property type="entry name" value="NUCLEAR PORE COMPLEX PROTEIN NUP133"/>
    <property type="match status" value="1"/>
</dbReference>
<evidence type="ECO:0000313" key="4">
    <source>
        <dbReference type="Proteomes" id="UP000887565"/>
    </source>
</evidence>
<dbReference type="WBParaSite" id="nRc.2.0.1.t20093-RA">
    <property type="protein sequence ID" value="nRc.2.0.1.t20093-RA"/>
    <property type="gene ID" value="nRc.2.0.1.g20093"/>
</dbReference>
<evidence type="ECO:0000256" key="3">
    <source>
        <dbReference type="ARBA" id="ARBA00023242"/>
    </source>
</evidence>
<dbReference type="PANTHER" id="PTHR13405">
    <property type="entry name" value="NUCLEAR PORE COMPLEX PROTEIN NUP133"/>
    <property type="match status" value="1"/>
</dbReference>
<dbReference type="Gene3D" id="1.20.58.1380">
    <property type="match status" value="1"/>
</dbReference>
<sequence length="758" mass="87520">MHGSSDVFFISDKKIVKYDTETSDCTHIDVELDDRILGSGSYGTNVLVFTLCNGLHCVKIDGKQNGSTIFAEEMSIVHNLEKLQNSNVDGENTLNQFKRAFLLYLKQKIPESEKMLQGIIQRTANSKYQLADLVVQFAHDILDDYPSTDTRWSKIIDQSSSGIRLSTTPSLLISHQLENKKQTFELYVEFLKRMGLFKMVHLIKNPIDPLRKIHVQLILNECREKLCACLAVFEKDHTEVQPYLKSAIVNILKERNESILPELTYQDQFFRKVSSCESLITGLINELKSQLVTQNEECLPIDKICIISQYILDFLSGASKCRLKYAPSVYQSLEISLLMDEQGAEEYFPTSVPSYWTSPDQSALIRSLHDLWSLLVEYLKEWYKSSSEDFKRSSVLAKLLSDLVSHLLNDLQLPLLYWTNKRKNENLSHEKIDEYKNLRRKLIDPLLITSQYDHAANLAENFQDFDILIELCKLNNDDLLLERYRTKFADQNFDKAYDHWLLKQKKYDQLLDRRPEDLTAFLDATNRSDLLWISHLVNNDFLKASQCLYEISSDEKESISKKKTLLSIAKLAALSVDENLESHIDTLNKELDLITFQEQAPSSALQSYFHGEEMLKPMTALEIVDMYTLDPEATEVSFLKAVELLANCYAQREISEEEFIDRKIKLWARSVLRDDWTTIINSDEPLKFSKSTLFSRTMDFLVDLFSKGSIPLDFIHTILPDADRLIECQELENYGENSVFQYILKAGQEIITQSLKSN</sequence>
<protein>
    <submittedName>
        <fullName evidence="5">Nucleoporin Nup133/Nup155-like C-terminal domain-containing protein</fullName>
    </submittedName>
</protein>
<evidence type="ECO:0000256" key="2">
    <source>
        <dbReference type="ARBA" id="ARBA00022448"/>
    </source>
</evidence>
<reference evidence="5" key="1">
    <citation type="submission" date="2022-11" db="UniProtKB">
        <authorList>
            <consortium name="WormBaseParasite"/>
        </authorList>
    </citation>
    <scope>IDENTIFICATION</scope>
</reference>
<name>A0A915J2J2_ROMCU</name>
<dbReference type="InterPro" id="IPR037624">
    <property type="entry name" value="Nup133-like"/>
</dbReference>
<dbReference type="GO" id="GO:0017056">
    <property type="term" value="F:structural constituent of nuclear pore"/>
    <property type="evidence" value="ECO:0007669"/>
    <property type="project" value="InterPro"/>
</dbReference>
<dbReference type="OMA" id="CTHIDVE"/>
<comment type="subcellular location">
    <subcellularLocation>
        <location evidence="1">Nucleus</location>
    </subcellularLocation>
</comment>
<dbReference type="AlphaFoldDB" id="A0A915J2J2"/>
<dbReference type="GO" id="GO:0016973">
    <property type="term" value="P:poly(A)+ mRNA export from nucleus"/>
    <property type="evidence" value="ECO:0007669"/>
    <property type="project" value="TreeGrafter"/>
</dbReference>